<keyword evidence="1" id="KW-0175">Coiled coil</keyword>
<accession>A0A9P7RMG7</accession>
<dbReference type="Proteomes" id="UP001049176">
    <property type="component" value="Chromosome 10"/>
</dbReference>
<feature type="region of interest" description="Disordered" evidence="2">
    <location>
        <begin position="65"/>
        <end position="93"/>
    </location>
</feature>
<feature type="domain" description="CxC2-like cysteine cluster KDZ transposase-associated" evidence="3">
    <location>
        <begin position="184"/>
        <end position="293"/>
    </location>
</feature>
<evidence type="ECO:0000313" key="4">
    <source>
        <dbReference type="EMBL" id="KAG7086172.1"/>
    </source>
</evidence>
<dbReference type="Pfam" id="PF18803">
    <property type="entry name" value="CxC2"/>
    <property type="match status" value="1"/>
</dbReference>
<proteinExistence type="predicted"/>
<feature type="compositionally biased region" description="Polar residues" evidence="2">
    <location>
        <begin position="65"/>
        <end position="76"/>
    </location>
</feature>
<dbReference type="OrthoDB" id="3257613at2759"/>
<organism evidence="4 5">
    <name type="scientific">Marasmius oreades</name>
    <name type="common">fairy-ring Marasmius</name>
    <dbReference type="NCBI Taxonomy" id="181124"/>
    <lineage>
        <taxon>Eukaryota</taxon>
        <taxon>Fungi</taxon>
        <taxon>Dikarya</taxon>
        <taxon>Basidiomycota</taxon>
        <taxon>Agaricomycotina</taxon>
        <taxon>Agaricomycetes</taxon>
        <taxon>Agaricomycetidae</taxon>
        <taxon>Agaricales</taxon>
        <taxon>Marasmiineae</taxon>
        <taxon>Marasmiaceae</taxon>
        <taxon>Marasmius</taxon>
    </lineage>
</organism>
<dbReference type="EMBL" id="CM032190">
    <property type="protein sequence ID" value="KAG7086172.1"/>
    <property type="molecule type" value="Genomic_DNA"/>
</dbReference>
<feature type="region of interest" description="Disordered" evidence="2">
    <location>
        <begin position="1"/>
        <end position="30"/>
    </location>
</feature>
<dbReference type="InterPro" id="IPR041457">
    <property type="entry name" value="CxC2_KDZ-assoc"/>
</dbReference>
<evidence type="ECO:0000313" key="5">
    <source>
        <dbReference type="Proteomes" id="UP001049176"/>
    </source>
</evidence>
<dbReference type="PANTHER" id="PTHR33104">
    <property type="entry name" value="SI:DKEY-29D5.2"/>
    <property type="match status" value="1"/>
</dbReference>
<dbReference type="InterPro" id="IPR040521">
    <property type="entry name" value="KDZ"/>
</dbReference>
<dbReference type="GeneID" id="66071207"/>
<dbReference type="KEGG" id="more:E1B28_002131"/>
<evidence type="ECO:0000256" key="1">
    <source>
        <dbReference type="SAM" id="Coils"/>
    </source>
</evidence>
<sequence>MASSRSPRKKGKRNAGIASTDEFNSIPAPQFQHKITDSAGQAITHDMPIQAIDQDVHRPLKRPRSWTTLSDNQSPSYIPEGGVKGTNEQRPSIQKGQGASVHMEGFKQNLHVIIDYLLLQESSMSVGEPCKCRRPGAVRSCICFDCLFFEPSCSICFLETHSSSPLHWAHVWNGKFYDKRDICDLGYVYTFSHNHNGCRCEAAEAGGAYSKPLDFNLIDINGIHRIKCVFCACPGHGRPEHRFTDLLASGIFPATVARAETGFTFNVLSEFHLHTVTSKKSPYDFVYSLRLRTCGFSPDLANIPDPYQQFLRVQRIFRVAQAVKRSGHAHGMDQFFPNRPPGSVVVPCFACPEPGFNVPDHYWNEIDDDFLHMVQLTMMVDGHFGLQRFAKVDDPDDVSLLDGLGFFPRDEEYNEYVGSIVLRPEDEKSTCSHLHAVDMQNKLKFKGCVITGVVAVECGRHSVFMSMVDLQKGERFSNADFAFIRAVRRYVVGTSLVHARFFRRILSTYDIACQFGVHFFQRTAKHFPDMAWLIDFVRWMVPKMHLDGHNTDCRIRFSLNYLKGAARMHGEGIEQSWAESKQSGGSTRQMNHGHRHDTIIDLHNFWNWTKAMNMATYLTNKHSESVKLRDDAIEHYIGLSRLRGAVNVDHWSKESDEPKKEGDHWVSVYHIRTRRLPSRENVYMNMLSLEQENLAARGDLFSDASDEIKFILSGIRIQERQRQLQASIRQASTESEISTTKRSKTVLTTDIRNWRKLQLHMMPQVESFVSAQLDRNNDISIETQCLYLPSDFSQQERKKLSLDLLSSIELKLREGECNDAIVGLCDAINYKTVMRENQRANSHGVIQNTRSVKWLKTAEVKKQLHATHYRASRLAILGLLGIDDSPDYPVLKDEDMYAKNPTVARELGDGKRVDAWIWRYGQLKGLGTKAKADFLTEMERVQWFRAKADMERLVEEVELLEEEFRCLTRACRAMTSYWSQLAVGPPNLEKARYPLSKSIAGITDARNPYRVYASHKAALYASMAKDAEEKFYKAAGPGCWPSDNQNLNDYFRSRRPVITLDSDN</sequence>
<keyword evidence="5" id="KW-1185">Reference proteome</keyword>
<evidence type="ECO:0000259" key="3">
    <source>
        <dbReference type="Pfam" id="PF18803"/>
    </source>
</evidence>
<gene>
    <name evidence="4" type="ORF">E1B28_002131</name>
</gene>
<feature type="compositionally biased region" description="Basic residues" evidence="2">
    <location>
        <begin position="1"/>
        <end position="13"/>
    </location>
</feature>
<comment type="caution">
    <text evidence="4">The sequence shown here is derived from an EMBL/GenBank/DDBJ whole genome shotgun (WGS) entry which is preliminary data.</text>
</comment>
<feature type="coiled-coil region" evidence="1">
    <location>
        <begin position="943"/>
        <end position="970"/>
    </location>
</feature>
<dbReference type="AlphaFoldDB" id="A0A9P7RMG7"/>
<reference evidence="4" key="1">
    <citation type="journal article" date="2021" name="Genome Biol. Evol.">
        <title>The assembled and annotated genome of the fairy-ring fungus Marasmius oreades.</title>
        <authorList>
            <person name="Hiltunen M."/>
            <person name="Ament-Velasquez S.L."/>
            <person name="Johannesson H."/>
        </authorList>
    </citation>
    <scope>NUCLEOTIDE SEQUENCE</scope>
    <source>
        <strain evidence="4">03SP1</strain>
    </source>
</reference>
<evidence type="ECO:0000256" key="2">
    <source>
        <dbReference type="SAM" id="MobiDB-lite"/>
    </source>
</evidence>
<protein>
    <recommendedName>
        <fullName evidence="3">CxC2-like cysteine cluster KDZ transposase-associated domain-containing protein</fullName>
    </recommendedName>
</protein>
<dbReference type="RefSeq" id="XP_043002643.1">
    <property type="nucleotide sequence ID" value="XM_043159045.1"/>
</dbReference>
<dbReference type="PANTHER" id="PTHR33104:SF2">
    <property type="entry name" value="CXC3 LIKE CYSTEINE CLUSTER DOMAIN-CONTAINING PROTEIN"/>
    <property type="match status" value="1"/>
</dbReference>
<dbReference type="Pfam" id="PF18758">
    <property type="entry name" value="KDZ"/>
    <property type="match status" value="1"/>
</dbReference>
<name>A0A9P7RMG7_9AGAR</name>